<organism evidence="1">
    <name type="scientific">uncultured Cytophagales bacterium</name>
    <dbReference type="NCBI Taxonomy" id="158755"/>
    <lineage>
        <taxon>Bacteria</taxon>
        <taxon>Pseudomonadati</taxon>
        <taxon>Bacteroidota</taxon>
        <taxon>Sphingobacteriia</taxon>
        <taxon>Sphingobacteriales</taxon>
        <taxon>environmental samples</taxon>
    </lineage>
</organism>
<evidence type="ECO:0000313" key="1">
    <source>
        <dbReference type="EMBL" id="CAA9275867.1"/>
    </source>
</evidence>
<dbReference type="PROSITE" id="PS51257">
    <property type="entry name" value="PROKAR_LIPOPROTEIN"/>
    <property type="match status" value="1"/>
</dbReference>
<reference evidence="1" key="1">
    <citation type="submission" date="2020-02" db="EMBL/GenBank/DDBJ databases">
        <authorList>
            <person name="Meier V. D."/>
        </authorList>
    </citation>
    <scope>NUCLEOTIDE SEQUENCE</scope>
    <source>
        <strain evidence="1">AVDCRST_MAG56</strain>
    </source>
</reference>
<accession>A0A6J4JF63</accession>
<gene>
    <name evidence="1" type="ORF">AVDCRST_MAG56-3376</name>
</gene>
<dbReference type="EMBL" id="CADCTQ010000283">
    <property type="protein sequence ID" value="CAA9275867.1"/>
    <property type="molecule type" value="Genomic_DNA"/>
</dbReference>
<name>A0A6J4JF63_9SPHI</name>
<proteinExistence type="predicted"/>
<dbReference type="AlphaFoldDB" id="A0A6J4JF63"/>
<sequence>MRTTTRPAAILIAFVLLLSACREEARIGYVMGTVLGPGCRTGSYSIQLEGKSREYGIRESADYENVVETINLPERYQTSGQRIYVAFSVPEPDPNDQYLTYCTPPPQITVVAVTQVWADTQRPAF</sequence>
<protein>
    <submittedName>
        <fullName evidence="1">Uncharacterized protein</fullName>
    </submittedName>
</protein>